<keyword evidence="1" id="KW-0813">Transport</keyword>
<protein>
    <recommendedName>
        <fullName evidence="5">Cyclic nucleotide-gated ion channel 20, chloroplastic</fullName>
    </recommendedName>
</protein>
<proteinExistence type="predicted"/>
<keyword evidence="2" id="KW-1133">Transmembrane helix</keyword>
<organism evidence="3 4">
    <name type="scientific">Dendrobium chrysotoxum</name>
    <name type="common">Orchid</name>
    <dbReference type="NCBI Taxonomy" id="161865"/>
    <lineage>
        <taxon>Eukaryota</taxon>
        <taxon>Viridiplantae</taxon>
        <taxon>Streptophyta</taxon>
        <taxon>Embryophyta</taxon>
        <taxon>Tracheophyta</taxon>
        <taxon>Spermatophyta</taxon>
        <taxon>Magnoliopsida</taxon>
        <taxon>Liliopsida</taxon>
        <taxon>Asparagales</taxon>
        <taxon>Orchidaceae</taxon>
        <taxon>Epidendroideae</taxon>
        <taxon>Malaxideae</taxon>
        <taxon>Dendrobiinae</taxon>
        <taxon>Dendrobium</taxon>
    </lineage>
</organism>
<comment type="caution">
    <text evidence="3">The sequence shown here is derived from an EMBL/GenBank/DDBJ whole genome shotgun (WGS) entry which is preliminary data.</text>
</comment>
<accession>A0AAV7FLV1</accession>
<dbReference type="Proteomes" id="UP000775213">
    <property type="component" value="Unassembled WGS sequence"/>
</dbReference>
<keyword evidence="2" id="KW-0812">Transmembrane</keyword>
<gene>
    <name evidence="3" type="ORF">IEQ34_026360</name>
</gene>
<name>A0AAV7FLV1_DENCH</name>
<keyword evidence="2" id="KW-0472">Membrane</keyword>
<keyword evidence="1" id="KW-0406">Ion transport</keyword>
<evidence type="ECO:0000256" key="1">
    <source>
        <dbReference type="ARBA" id="ARBA00023303"/>
    </source>
</evidence>
<feature type="transmembrane region" description="Helical" evidence="2">
    <location>
        <begin position="227"/>
        <end position="246"/>
    </location>
</feature>
<sequence length="284" mass="32638">MLPLGVVFHHHWHLTEEVLYLMHRFKEYVAIEFIVVLFIYMASSDDDHSTRSRRNIELSGISARSVSMTIPLNASYEREDAFMSHTGPLYSHKTSQFSPMSGPLHGSQTPGHTSLVKYERHNSKSHAVMPEEMNGRYWLDGSDAQINEHLWMSGPLAVCNNADCIDCPAAYKTRRGYYRTSGSLETKLHNILYGDAEGWSRRSIAFLNSYFPIMNPHTKVVQQWNKFFVISCLVAIFVDPLFFFLISARQVTLHLCLAFPSFYGVFEFLILNYEVVILIISRLL</sequence>
<dbReference type="GO" id="GO:0016020">
    <property type="term" value="C:membrane"/>
    <property type="evidence" value="ECO:0007669"/>
    <property type="project" value="UniProtKB-SubCell"/>
</dbReference>
<dbReference type="PANTHER" id="PTHR45651:SF11">
    <property type="entry name" value="CYCLIC NUCLEOTIDE-GATED ION CHANNEL 20, CHLOROPLASTIC-RELATED"/>
    <property type="match status" value="1"/>
</dbReference>
<reference evidence="3 4" key="1">
    <citation type="journal article" date="2021" name="Hortic Res">
        <title>Chromosome-scale assembly of the Dendrobium chrysotoxum genome enhances the understanding of orchid evolution.</title>
        <authorList>
            <person name="Zhang Y."/>
            <person name="Zhang G.Q."/>
            <person name="Zhang D."/>
            <person name="Liu X.D."/>
            <person name="Xu X.Y."/>
            <person name="Sun W.H."/>
            <person name="Yu X."/>
            <person name="Zhu X."/>
            <person name="Wang Z.W."/>
            <person name="Zhao X."/>
            <person name="Zhong W.Y."/>
            <person name="Chen H."/>
            <person name="Yin W.L."/>
            <person name="Huang T."/>
            <person name="Niu S.C."/>
            <person name="Liu Z.J."/>
        </authorList>
    </citation>
    <scope>NUCLEOTIDE SEQUENCE [LARGE SCALE GENOMIC DNA]</scope>
    <source>
        <strain evidence="3">Lindl</strain>
    </source>
</reference>
<dbReference type="PANTHER" id="PTHR45651">
    <property type="entry name" value="CYCLIC NUCLEOTIDE-GATED ION CHANNEL 15-RELATED-RELATED"/>
    <property type="match status" value="1"/>
</dbReference>
<evidence type="ECO:0000313" key="4">
    <source>
        <dbReference type="Proteomes" id="UP000775213"/>
    </source>
</evidence>
<evidence type="ECO:0000256" key="2">
    <source>
        <dbReference type="SAM" id="Phobius"/>
    </source>
</evidence>
<evidence type="ECO:0008006" key="5">
    <source>
        <dbReference type="Google" id="ProtNLM"/>
    </source>
</evidence>
<feature type="transmembrane region" description="Helical" evidence="2">
    <location>
        <begin position="28"/>
        <end position="44"/>
    </location>
</feature>
<keyword evidence="4" id="KW-1185">Reference proteome</keyword>
<dbReference type="AlphaFoldDB" id="A0AAV7FLV1"/>
<dbReference type="EMBL" id="JAGFBR010000746">
    <property type="protein sequence ID" value="KAH0436732.1"/>
    <property type="molecule type" value="Genomic_DNA"/>
</dbReference>
<keyword evidence="1" id="KW-0407">Ion channel</keyword>
<feature type="transmembrane region" description="Helical" evidence="2">
    <location>
        <begin position="258"/>
        <end position="280"/>
    </location>
</feature>
<evidence type="ECO:0000313" key="3">
    <source>
        <dbReference type="EMBL" id="KAH0436732.1"/>
    </source>
</evidence>
<dbReference type="GO" id="GO:0034220">
    <property type="term" value="P:monoatomic ion transmembrane transport"/>
    <property type="evidence" value="ECO:0007669"/>
    <property type="project" value="UniProtKB-KW"/>
</dbReference>